<evidence type="ECO:0000313" key="2">
    <source>
        <dbReference type="EMBL" id="SVD48790.1"/>
    </source>
</evidence>
<dbReference type="GO" id="GO:0004722">
    <property type="term" value="F:protein serine/threonine phosphatase activity"/>
    <property type="evidence" value="ECO:0007669"/>
    <property type="project" value="InterPro"/>
</dbReference>
<feature type="non-terminal residue" evidence="2">
    <location>
        <position position="283"/>
    </location>
</feature>
<dbReference type="InterPro" id="IPR015655">
    <property type="entry name" value="PP2C"/>
</dbReference>
<dbReference type="InterPro" id="IPR001932">
    <property type="entry name" value="PPM-type_phosphatase-like_dom"/>
</dbReference>
<gene>
    <name evidence="2" type="ORF">METZ01_LOCUS401644</name>
</gene>
<dbReference type="PANTHER" id="PTHR47992">
    <property type="entry name" value="PROTEIN PHOSPHATASE"/>
    <property type="match status" value="1"/>
</dbReference>
<feature type="non-terminal residue" evidence="2">
    <location>
        <position position="1"/>
    </location>
</feature>
<accession>A0A382VQY4</accession>
<dbReference type="AlphaFoldDB" id="A0A382VQY4"/>
<dbReference type="InterPro" id="IPR036457">
    <property type="entry name" value="PPM-type-like_dom_sf"/>
</dbReference>
<dbReference type="PROSITE" id="PS51746">
    <property type="entry name" value="PPM_2"/>
    <property type="match status" value="1"/>
</dbReference>
<dbReference type="SUPFAM" id="SSF81606">
    <property type="entry name" value="PP2C-like"/>
    <property type="match status" value="1"/>
</dbReference>
<reference evidence="2" key="1">
    <citation type="submission" date="2018-05" db="EMBL/GenBank/DDBJ databases">
        <authorList>
            <person name="Lanie J.A."/>
            <person name="Ng W.-L."/>
            <person name="Kazmierczak K.M."/>
            <person name="Andrzejewski T.M."/>
            <person name="Davidsen T.M."/>
            <person name="Wayne K.J."/>
            <person name="Tettelin H."/>
            <person name="Glass J.I."/>
            <person name="Rusch D."/>
            <person name="Podicherti R."/>
            <person name="Tsui H.-C.T."/>
            <person name="Winkler M.E."/>
        </authorList>
    </citation>
    <scope>NUCLEOTIDE SEQUENCE</scope>
</reference>
<protein>
    <recommendedName>
        <fullName evidence="1">PPM-type phosphatase domain-containing protein</fullName>
    </recommendedName>
</protein>
<dbReference type="Gene3D" id="3.60.40.10">
    <property type="entry name" value="PPM-type phosphatase domain"/>
    <property type="match status" value="1"/>
</dbReference>
<organism evidence="2">
    <name type="scientific">marine metagenome</name>
    <dbReference type="NCBI Taxonomy" id="408172"/>
    <lineage>
        <taxon>unclassified sequences</taxon>
        <taxon>metagenomes</taxon>
        <taxon>ecological metagenomes</taxon>
    </lineage>
</organism>
<evidence type="ECO:0000259" key="1">
    <source>
        <dbReference type="PROSITE" id="PS51746"/>
    </source>
</evidence>
<dbReference type="CDD" id="cd00143">
    <property type="entry name" value="PP2Cc"/>
    <property type="match status" value="1"/>
</dbReference>
<dbReference type="Pfam" id="PF00481">
    <property type="entry name" value="PP2C"/>
    <property type="match status" value="1"/>
</dbReference>
<dbReference type="EMBL" id="UINC01153846">
    <property type="protein sequence ID" value="SVD48790.1"/>
    <property type="molecule type" value="Genomic_DNA"/>
</dbReference>
<proteinExistence type="predicted"/>
<name>A0A382VQY4_9ZZZZ</name>
<dbReference type="SMART" id="SM00332">
    <property type="entry name" value="PP2Cc"/>
    <property type="match status" value="1"/>
</dbReference>
<dbReference type="SMART" id="SM00331">
    <property type="entry name" value="PP2C_SIG"/>
    <property type="match status" value="1"/>
</dbReference>
<sequence>SRVENDDHLIQITKEIVPRTGEILIGSNLDRWKIETGARSSIGGRENNEDSISWNTFLRTTSDIPHSIRLGIVADGVGGHNKGEIASSLVISAINKSVSKSVNDPFHTEVFTPQEHAKILESAYHHGNDIVFGKAQNDEYRGMATTAVSVYLWEDDNENNGFLIGNVGDSRGYLINKEEIKQVTKDDSEVQKLIDEGQITVKEAKTHPRKNVITQAIGNKKAIKPRIETYNLRNSEFDCILLCSDGVSDKITDKEIHKIVNQFDNPQDVCNKIVKVINRTNTN</sequence>
<feature type="domain" description="PPM-type phosphatase" evidence="1">
    <location>
        <begin position="35"/>
        <end position="283"/>
    </location>
</feature>